<proteinExistence type="predicted"/>
<protein>
    <submittedName>
        <fullName evidence="2">Uncharacterized protein</fullName>
    </submittedName>
</protein>
<dbReference type="KEGG" id="gsb:GSUB_15135"/>
<sequence>MPNKKIAVGQPIEARCTKCRANTEHVIVTLLEEAPLKVQCGQCERQHKYRPPSVPKKPSVRKKADPRVAERKEWETLRPAMNSDAARDYSMTGAYKVKSLINHPVFGLGLVQRVVGARKVEVLFEEGKKTMRCG</sequence>
<dbReference type="STRING" id="483547.GSUB_15135"/>
<dbReference type="HOGENOM" id="CLU_102153_1_0_7"/>
<gene>
    <name evidence="2" type="ORF">GSUB_15135</name>
</gene>
<evidence type="ECO:0000256" key="1">
    <source>
        <dbReference type="SAM" id="MobiDB-lite"/>
    </source>
</evidence>
<dbReference type="OrthoDB" id="129834at2"/>
<accession>A0A0B5FVK9</accession>
<dbReference type="RefSeq" id="WP_040201552.1">
    <property type="nucleotide sequence ID" value="NZ_CP010311.1"/>
</dbReference>
<dbReference type="AlphaFoldDB" id="A0A0B5FVK9"/>
<dbReference type="EMBL" id="CP010311">
    <property type="protein sequence ID" value="AJF07616.1"/>
    <property type="molecule type" value="Genomic_DNA"/>
</dbReference>
<dbReference type="Proteomes" id="UP000035036">
    <property type="component" value="Chromosome"/>
</dbReference>
<evidence type="ECO:0000313" key="3">
    <source>
        <dbReference type="Proteomes" id="UP000035036"/>
    </source>
</evidence>
<feature type="region of interest" description="Disordered" evidence="1">
    <location>
        <begin position="45"/>
        <end position="70"/>
    </location>
</feature>
<organism evidence="2 3">
    <name type="scientific">Geoalkalibacter subterraneus</name>
    <dbReference type="NCBI Taxonomy" id="483547"/>
    <lineage>
        <taxon>Bacteria</taxon>
        <taxon>Pseudomonadati</taxon>
        <taxon>Thermodesulfobacteriota</taxon>
        <taxon>Desulfuromonadia</taxon>
        <taxon>Desulfuromonadales</taxon>
        <taxon>Geoalkalibacteraceae</taxon>
        <taxon>Geoalkalibacter</taxon>
    </lineage>
</organism>
<keyword evidence="3" id="KW-1185">Reference proteome</keyword>
<reference evidence="2 3" key="1">
    <citation type="journal article" date="2015" name="Genome Announc.">
        <title>Genomes of Geoalkalibacter ferrihydriticus Z-0531T and Geoalkalibacter subterraneus Red1T, Two Haloalkaliphilic Metal-Reducing Deltaproteobacteria.</title>
        <authorList>
            <person name="Badalamenti J.P."/>
            <person name="Krajmalnik-Brown R."/>
            <person name="Torres C.I."/>
            <person name="Bond D.R."/>
        </authorList>
    </citation>
    <scope>NUCLEOTIDE SEQUENCE [LARGE SCALE GENOMIC DNA]</scope>
    <source>
        <strain evidence="2 3">Red1</strain>
    </source>
</reference>
<evidence type="ECO:0000313" key="2">
    <source>
        <dbReference type="EMBL" id="AJF07616.1"/>
    </source>
</evidence>
<name>A0A0B5FVK9_9BACT</name>